<dbReference type="Proteomes" id="UP000320225">
    <property type="component" value="Unassembled WGS sequence"/>
</dbReference>
<evidence type="ECO:0000313" key="1">
    <source>
        <dbReference type="EMBL" id="TSE26913.1"/>
    </source>
</evidence>
<protein>
    <submittedName>
        <fullName evidence="1">Uncharacterized protein</fullName>
    </submittedName>
</protein>
<organism evidence="1 2">
    <name type="scientific">Tepidimonas sediminis</name>
    <dbReference type="NCBI Taxonomy" id="2588941"/>
    <lineage>
        <taxon>Bacteria</taxon>
        <taxon>Pseudomonadati</taxon>
        <taxon>Pseudomonadota</taxon>
        <taxon>Betaproteobacteria</taxon>
        <taxon>Burkholderiales</taxon>
        <taxon>Tepidimonas</taxon>
    </lineage>
</organism>
<dbReference type="RefSeq" id="WP_143893517.1">
    <property type="nucleotide sequence ID" value="NZ_VJND01000002.1"/>
</dbReference>
<name>A0A554WTM0_9BURK</name>
<proteinExistence type="predicted"/>
<gene>
    <name evidence="1" type="ORF">Tsedi_00623</name>
</gene>
<keyword evidence="2" id="KW-1185">Reference proteome</keyword>
<dbReference type="OrthoDB" id="5567062at2"/>
<dbReference type="AlphaFoldDB" id="A0A554WTM0"/>
<evidence type="ECO:0000313" key="2">
    <source>
        <dbReference type="Proteomes" id="UP000320225"/>
    </source>
</evidence>
<reference evidence="1 2" key="1">
    <citation type="submission" date="2019-07" db="EMBL/GenBank/DDBJ databases">
        <title>Tepidimonas sediminis YIM 72259 draft genome.</title>
        <authorList>
            <person name="Da Costa M.S."/>
            <person name="Froufe H.J.C."/>
            <person name="Egas C."/>
            <person name="Albuquerque L."/>
        </authorList>
    </citation>
    <scope>NUCLEOTIDE SEQUENCE [LARGE SCALE GENOMIC DNA]</scope>
    <source>
        <strain evidence="1 2">YIM 72259</strain>
    </source>
</reference>
<dbReference type="EMBL" id="VJND01000002">
    <property type="protein sequence ID" value="TSE26913.1"/>
    <property type="molecule type" value="Genomic_DNA"/>
</dbReference>
<comment type="caution">
    <text evidence="1">The sequence shown here is derived from an EMBL/GenBank/DDBJ whole genome shotgun (WGS) entry which is preliminary data.</text>
</comment>
<sequence length="70" mass="7737">MATRARRPKLETMADIRGEAAKLYRTALAGRMSVRDATALAHLLRVIIETLKAEPAHQGVIVIERPRAFG</sequence>
<accession>A0A554WTM0</accession>